<dbReference type="AlphaFoldDB" id="A0A3S5CQU2"/>
<dbReference type="Proteomes" id="UP000784294">
    <property type="component" value="Unassembled WGS sequence"/>
</dbReference>
<evidence type="ECO:0000313" key="1">
    <source>
        <dbReference type="EMBL" id="VEL40671.1"/>
    </source>
</evidence>
<comment type="caution">
    <text evidence="1">The sequence shown here is derived from an EMBL/GenBank/DDBJ whole genome shotgun (WGS) entry which is preliminary data.</text>
</comment>
<sequence>MATRFVAYYVLWSNLDAGRLEREDSRLTESDKLSAKVDPDWPIFGVQNALENVIYDEIRHDSLLPLPSGDYSLPWLLKQSESEESCSTSNFSGAGSGLKYIENKLAITYLNNTDGGHFNANLMVASLNQPVPEFDNRWISMRQSFTQTHLPYDLTRHEQVEGTVLATGIIAPVSSALENQDAVFARESGRMGFRGSGASDTLEADGGSLPPVPAPAPAQLMRQWMKELRARNPVLDKTNVIIRIAKDRSTFVSQFESSSEDFSSTDTPSPE</sequence>
<protein>
    <submittedName>
        <fullName evidence="1">Uncharacterized protein</fullName>
    </submittedName>
</protein>
<dbReference type="EMBL" id="CAAALY010265916">
    <property type="protein sequence ID" value="VEL40671.1"/>
    <property type="molecule type" value="Genomic_DNA"/>
</dbReference>
<name>A0A3S5CQU2_9PLAT</name>
<reference evidence="1" key="1">
    <citation type="submission" date="2018-11" db="EMBL/GenBank/DDBJ databases">
        <authorList>
            <consortium name="Pathogen Informatics"/>
        </authorList>
    </citation>
    <scope>NUCLEOTIDE SEQUENCE</scope>
</reference>
<proteinExistence type="predicted"/>
<gene>
    <name evidence="1" type="ORF">PXEA_LOCUS34111</name>
</gene>
<accession>A0A3S5CQU2</accession>
<organism evidence="1 2">
    <name type="scientific">Protopolystoma xenopodis</name>
    <dbReference type="NCBI Taxonomy" id="117903"/>
    <lineage>
        <taxon>Eukaryota</taxon>
        <taxon>Metazoa</taxon>
        <taxon>Spiralia</taxon>
        <taxon>Lophotrochozoa</taxon>
        <taxon>Platyhelminthes</taxon>
        <taxon>Monogenea</taxon>
        <taxon>Polyopisthocotylea</taxon>
        <taxon>Polystomatidea</taxon>
        <taxon>Polystomatidae</taxon>
        <taxon>Protopolystoma</taxon>
    </lineage>
</organism>
<evidence type="ECO:0000313" key="2">
    <source>
        <dbReference type="Proteomes" id="UP000784294"/>
    </source>
</evidence>
<keyword evidence="2" id="KW-1185">Reference proteome</keyword>
<dbReference type="OrthoDB" id="10064298at2759"/>